<dbReference type="InterPro" id="IPR009241">
    <property type="entry name" value="HigB-like"/>
</dbReference>
<name>A0A932HY49_UNCTE</name>
<protein>
    <submittedName>
        <fullName evidence="1">Type II toxin-antitoxin system RelE/ParE family toxin</fullName>
    </submittedName>
</protein>
<reference evidence="1" key="1">
    <citation type="submission" date="2020-07" db="EMBL/GenBank/DDBJ databases">
        <title>Huge and variable diversity of episymbiotic CPR bacteria and DPANN archaea in groundwater ecosystems.</title>
        <authorList>
            <person name="He C.Y."/>
            <person name="Keren R."/>
            <person name="Whittaker M."/>
            <person name="Farag I.F."/>
            <person name="Doudna J."/>
            <person name="Cate J.H.D."/>
            <person name="Banfield J.F."/>
        </authorList>
    </citation>
    <scope>NUCLEOTIDE SEQUENCE</scope>
    <source>
        <strain evidence="1">NC_groundwater_763_Ag_S-0.2um_68_21</strain>
    </source>
</reference>
<dbReference type="Proteomes" id="UP000782312">
    <property type="component" value="Unassembled WGS sequence"/>
</dbReference>
<gene>
    <name evidence="1" type="ORF">HYZ11_07415</name>
</gene>
<accession>A0A932HY49</accession>
<proteinExistence type="predicted"/>
<evidence type="ECO:0000313" key="2">
    <source>
        <dbReference type="Proteomes" id="UP000782312"/>
    </source>
</evidence>
<dbReference type="EMBL" id="JACPUR010000017">
    <property type="protein sequence ID" value="MBI3127417.1"/>
    <property type="molecule type" value="Genomic_DNA"/>
</dbReference>
<organism evidence="1 2">
    <name type="scientific">Tectimicrobiota bacterium</name>
    <dbReference type="NCBI Taxonomy" id="2528274"/>
    <lineage>
        <taxon>Bacteria</taxon>
        <taxon>Pseudomonadati</taxon>
        <taxon>Nitrospinota/Tectimicrobiota group</taxon>
        <taxon>Candidatus Tectimicrobiota</taxon>
    </lineage>
</organism>
<dbReference type="Pfam" id="PF05973">
    <property type="entry name" value="Gp49"/>
    <property type="match status" value="1"/>
</dbReference>
<dbReference type="AlphaFoldDB" id="A0A932HY49"/>
<evidence type="ECO:0000313" key="1">
    <source>
        <dbReference type="EMBL" id="MBI3127417.1"/>
    </source>
</evidence>
<comment type="caution">
    <text evidence="1">The sequence shown here is derived from an EMBL/GenBank/DDBJ whole genome shotgun (WGS) entry which is preliminary data.</text>
</comment>
<sequence>MDAEPPKLQARFYRTARGNEPVREWLKSFPKKDKKRIGEDISTIQFGWPVGYPTCRPLAHGIWEARTHLDDVIAQVYFFVAGDTMYLLHGIIKKTQETPKAAIDLARSRKQEIESELAKLRKRLGDKA</sequence>